<dbReference type="InterPro" id="IPR046959">
    <property type="entry name" value="PRK1-6/SRF4-like"/>
</dbReference>
<name>A0A6V7P369_ANACO</name>
<dbReference type="PROSITE" id="PS00107">
    <property type="entry name" value="PROTEIN_KINASE_ATP"/>
    <property type="match status" value="1"/>
</dbReference>
<dbReference type="GO" id="GO:0004672">
    <property type="term" value="F:protein kinase activity"/>
    <property type="evidence" value="ECO:0007669"/>
    <property type="project" value="InterPro"/>
</dbReference>
<feature type="binding site" evidence="1">
    <location>
        <position position="39"/>
    </location>
    <ligand>
        <name>ATP</name>
        <dbReference type="ChEBI" id="CHEBI:30616"/>
    </ligand>
</feature>
<evidence type="ECO:0000256" key="2">
    <source>
        <dbReference type="SAM" id="Phobius"/>
    </source>
</evidence>
<dbReference type="Gene3D" id="3.30.200.20">
    <property type="entry name" value="Phosphorylase Kinase, domain 1"/>
    <property type="match status" value="1"/>
</dbReference>
<proteinExistence type="predicted"/>
<evidence type="ECO:0000259" key="3">
    <source>
        <dbReference type="PROSITE" id="PS50011"/>
    </source>
</evidence>
<feature type="transmembrane region" description="Helical" evidence="2">
    <location>
        <begin position="85"/>
        <end position="108"/>
    </location>
</feature>
<keyword evidence="1" id="KW-0547">Nucleotide-binding</keyword>
<dbReference type="PANTHER" id="PTHR48007:SF4">
    <property type="entry name" value="LEUCINE-RICH REPEAT RECEPTOR-LIKE PROTEIN KINASE PXC1"/>
    <property type="match status" value="1"/>
</dbReference>
<evidence type="ECO:0000313" key="4">
    <source>
        <dbReference type="EMBL" id="CAD1825281.1"/>
    </source>
</evidence>
<dbReference type="InterPro" id="IPR000719">
    <property type="entry name" value="Prot_kinase_dom"/>
</dbReference>
<dbReference type="InterPro" id="IPR017441">
    <property type="entry name" value="Protein_kinase_ATP_BS"/>
</dbReference>
<dbReference type="Pfam" id="PF07714">
    <property type="entry name" value="PK_Tyr_Ser-Thr"/>
    <property type="match status" value="1"/>
</dbReference>
<reference evidence="4" key="1">
    <citation type="submission" date="2020-07" db="EMBL/GenBank/DDBJ databases">
        <authorList>
            <person name="Lin J."/>
        </authorList>
    </citation>
    <scope>NUCLEOTIDE SEQUENCE</scope>
</reference>
<keyword evidence="2" id="KW-1133">Transmembrane helix</keyword>
<sequence>MRASAEVLGKGTFGTTYKAAMETDESSSSSPAEVVVAVKRLREVHLPEKEFRQQVAAIGAMEHPNLMPLLAYYYSKEEKLLVYEFMAMGSLSSILHGMILVIVGKLLLCVEKQQLYKRL</sequence>
<evidence type="ECO:0000256" key="1">
    <source>
        <dbReference type="PROSITE-ProRule" id="PRU10141"/>
    </source>
</evidence>
<accession>A0A6V7P369</accession>
<dbReference type="SUPFAM" id="SSF56112">
    <property type="entry name" value="Protein kinase-like (PK-like)"/>
    <property type="match status" value="1"/>
</dbReference>
<keyword evidence="1" id="KW-0067">ATP-binding</keyword>
<keyword evidence="2" id="KW-0472">Membrane</keyword>
<gene>
    <name evidence="4" type="ORF">CB5_LOCUS8492</name>
</gene>
<dbReference type="InterPro" id="IPR001245">
    <property type="entry name" value="Ser-Thr/Tyr_kinase_cat_dom"/>
</dbReference>
<dbReference type="PROSITE" id="PS50011">
    <property type="entry name" value="PROTEIN_KINASE_DOM"/>
    <property type="match status" value="1"/>
</dbReference>
<organism evidence="4">
    <name type="scientific">Ananas comosus var. bracteatus</name>
    <name type="common">red pineapple</name>
    <dbReference type="NCBI Taxonomy" id="296719"/>
    <lineage>
        <taxon>Eukaryota</taxon>
        <taxon>Viridiplantae</taxon>
        <taxon>Streptophyta</taxon>
        <taxon>Embryophyta</taxon>
        <taxon>Tracheophyta</taxon>
        <taxon>Spermatophyta</taxon>
        <taxon>Magnoliopsida</taxon>
        <taxon>Liliopsida</taxon>
        <taxon>Poales</taxon>
        <taxon>Bromeliaceae</taxon>
        <taxon>Bromelioideae</taxon>
        <taxon>Ananas</taxon>
    </lineage>
</organism>
<dbReference type="EMBL" id="LR862144">
    <property type="protein sequence ID" value="CAD1825281.1"/>
    <property type="molecule type" value="Genomic_DNA"/>
</dbReference>
<dbReference type="PANTHER" id="PTHR48007">
    <property type="entry name" value="LEUCINE-RICH REPEAT RECEPTOR-LIKE PROTEIN KINASE PXC1"/>
    <property type="match status" value="1"/>
</dbReference>
<protein>
    <recommendedName>
        <fullName evidence="3">Protein kinase domain-containing protein</fullName>
    </recommendedName>
</protein>
<keyword evidence="2" id="KW-0812">Transmembrane</keyword>
<feature type="domain" description="Protein kinase" evidence="3">
    <location>
        <begin position="2"/>
        <end position="119"/>
    </location>
</feature>
<dbReference type="InterPro" id="IPR011009">
    <property type="entry name" value="Kinase-like_dom_sf"/>
</dbReference>
<dbReference type="AlphaFoldDB" id="A0A6V7P369"/>
<dbReference type="GO" id="GO:0005524">
    <property type="term" value="F:ATP binding"/>
    <property type="evidence" value="ECO:0007669"/>
    <property type="project" value="UniProtKB-UniRule"/>
</dbReference>